<dbReference type="OrthoDB" id="74247at2759"/>
<dbReference type="PANTHER" id="PTHR31435:SF10">
    <property type="entry name" value="BSR4717 PROTEIN"/>
    <property type="match status" value="1"/>
</dbReference>
<dbReference type="InterPro" id="IPR016181">
    <property type="entry name" value="Acyl_CoA_acyltransferase"/>
</dbReference>
<feature type="domain" description="N-acetyltransferase" evidence="1">
    <location>
        <begin position="61"/>
        <end position="150"/>
    </location>
</feature>
<sequence length="166" mass="19311">MSSSEWNEQKVGENVHLGKKQHIVYTQLFPFLSFGQRLLKSSHHLVLNRESQIQMKQSKVFHDEKQCMFLLRLDQKGTIAALCYLPTRVKKVIEVYHIEIPIKFRHRGVGDKLVKEFLDWAKESGTLVIPACNFVKRHLELFDYGTTIVSNEQEAVKYFVSTMKSA</sequence>
<comment type="caution">
    <text evidence="2">The sequence shown here is derived from an EMBL/GenBank/DDBJ whole genome shotgun (WGS) entry which is preliminary data.</text>
</comment>
<dbReference type="EMBL" id="LUGH01000015">
    <property type="protein sequence ID" value="OBZ91309.1"/>
    <property type="molecule type" value="Genomic_DNA"/>
</dbReference>
<dbReference type="Proteomes" id="UP000093000">
    <property type="component" value="Unassembled WGS sequence"/>
</dbReference>
<gene>
    <name evidence="2" type="ORF">A0J61_00633</name>
</gene>
<reference evidence="2 3" key="1">
    <citation type="submission" date="2016-03" db="EMBL/GenBank/DDBJ databases">
        <title>Choanephora cucurbitarum.</title>
        <authorList>
            <person name="Min B."/>
            <person name="Park H."/>
            <person name="Park J.-H."/>
            <person name="Shin H.-D."/>
            <person name="Choi I.-G."/>
        </authorList>
    </citation>
    <scope>NUCLEOTIDE SEQUENCE [LARGE SCALE GENOMIC DNA]</scope>
    <source>
        <strain evidence="2 3">KUS-F28377</strain>
    </source>
</reference>
<dbReference type="PANTHER" id="PTHR31435">
    <property type="entry name" value="PROTEIN NATD1"/>
    <property type="match status" value="1"/>
</dbReference>
<protein>
    <recommendedName>
        <fullName evidence="1">N-acetyltransferase domain-containing protein</fullName>
    </recommendedName>
</protein>
<dbReference type="InterPro" id="IPR045057">
    <property type="entry name" value="Gcn5-rel_NAT"/>
</dbReference>
<dbReference type="Gene3D" id="3.40.630.30">
    <property type="match status" value="1"/>
</dbReference>
<dbReference type="Pfam" id="PF14542">
    <property type="entry name" value="Acetyltransf_CG"/>
    <property type="match status" value="1"/>
</dbReference>
<dbReference type="InterPro" id="IPR031165">
    <property type="entry name" value="GNAT_YJDJ"/>
</dbReference>
<dbReference type="InParanoid" id="A0A1C7NQW7"/>
<evidence type="ECO:0000313" key="3">
    <source>
        <dbReference type="Proteomes" id="UP000093000"/>
    </source>
</evidence>
<name>A0A1C7NQW7_9FUNG</name>
<dbReference type="PROSITE" id="PS51729">
    <property type="entry name" value="GNAT_YJDJ"/>
    <property type="match status" value="1"/>
</dbReference>
<proteinExistence type="predicted"/>
<organism evidence="2 3">
    <name type="scientific">Choanephora cucurbitarum</name>
    <dbReference type="NCBI Taxonomy" id="101091"/>
    <lineage>
        <taxon>Eukaryota</taxon>
        <taxon>Fungi</taxon>
        <taxon>Fungi incertae sedis</taxon>
        <taxon>Mucoromycota</taxon>
        <taxon>Mucoromycotina</taxon>
        <taxon>Mucoromycetes</taxon>
        <taxon>Mucorales</taxon>
        <taxon>Mucorineae</taxon>
        <taxon>Choanephoraceae</taxon>
        <taxon>Choanephoroideae</taxon>
        <taxon>Choanephora</taxon>
    </lineage>
</organism>
<evidence type="ECO:0000313" key="2">
    <source>
        <dbReference type="EMBL" id="OBZ91309.1"/>
    </source>
</evidence>
<keyword evidence="3" id="KW-1185">Reference proteome</keyword>
<accession>A0A1C7NQW7</accession>
<dbReference type="AlphaFoldDB" id="A0A1C7NQW7"/>
<dbReference type="CDD" id="cd04301">
    <property type="entry name" value="NAT_SF"/>
    <property type="match status" value="1"/>
</dbReference>
<evidence type="ECO:0000259" key="1">
    <source>
        <dbReference type="PROSITE" id="PS51729"/>
    </source>
</evidence>
<dbReference type="SUPFAM" id="SSF55729">
    <property type="entry name" value="Acyl-CoA N-acyltransferases (Nat)"/>
    <property type="match status" value="1"/>
</dbReference>
<dbReference type="STRING" id="101091.A0A1C7NQW7"/>